<dbReference type="GeneID" id="115016245"/>
<keyword evidence="3 6" id="KW-1133">Transmembrane helix</keyword>
<dbReference type="Pfam" id="PF06271">
    <property type="entry name" value="RDD"/>
    <property type="match status" value="1"/>
</dbReference>
<dbReference type="InterPro" id="IPR010432">
    <property type="entry name" value="RDD"/>
</dbReference>
<proteinExistence type="predicted"/>
<feature type="region of interest" description="Disordered" evidence="5">
    <location>
        <begin position="1"/>
        <end position="23"/>
    </location>
</feature>
<dbReference type="PANTHER" id="PTHR13659">
    <property type="entry name" value="AUTOSOMAL HIGHLY CONSERVED PROTEIN"/>
    <property type="match status" value="1"/>
</dbReference>
<organism evidence="8 9">
    <name type="scientific">Cottoperca gobio</name>
    <name type="common">Frogmouth</name>
    <name type="synonym">Aphritis gobio</name>
    <dbReference type="NCBI Taxonomy" id="56716"/>
    <lineage>
        <taxon>Eukaryota</taxon>
        <taxon>Metazoa</taxon>
        <taxon>Chordata</taxon>
        <taxon>Craniata</taxon>
        <taxon>Vertebrata</taxon>
        <taxon>Euteleostomi</taxon>
        <taxon>Actinopterygii</taxon>
        <taxon>Neopterygii</taxon>
        <taxon>Teleostei</taxon>
        <taxon>Neoteleostei</taxon>
        <taxon>Acanthomorphata</taxon>
        <taxon>Eupercaria</taxon>
        <taxon>Perciformes</taxon>
        <taxon>Notothenioidei</taxon>
        <taxon>Bovichtidae</taxon>
        <taxon>Cottoperca</taxon>
    </lineage>
</organism>
<feature type="region of interest" description="Disordered" evidence="5">
    <location>
        <begin position="107"/>
        <end position="135"/>
    </location>
</feature>
<feature type="domain" description="RDD" evidence="7">
    <location>
        <begin position="141"/>
        <end position="300"/>
    </location>
</feature>
<evidence type="ECO:0000256" key="5">
    <source>
        <dbReference type="SAM" id="MobiDB-lite"/>
    </source>
</evidence>
<evidence type="ECO:0000256" key="1">
    <source>
        <dbReference type="ARBA" id="ARBA00004141"/>
    </source>
</evidence>
<feature type="compositionally biased region" description="Low complexity" evidence="5">
    <location>
        <begin position="121"/>
        <end position="135"/>
    </location>
</feature>
<keyword evidence="8" id="KW-1185">Reference proteome</keyword>
<protein>
    <submittedName>
        <fullName evidence="9">Protein FAM8A1</fullName>
    </submittedName>
</protein>
<sequence>MFATTTTSNNRRDGTESDAKQVQTTATTEYCAKLQQWMWQYYWGYANWQSWVALSAFPPPCCFPPPGTSAQSPGTHASTSGGGQQGFDTLNRYSYPYPLSFPASYPHSGGAHTDQTSATDARPAQQQNGNPPQAGREYIIPSPLQRFLAETVDFFILFCVKATIVLWIMHLSGMKDIAKFITHFIVEEIDENTSMEDLQKMMAVALVYRVLVCIYETICIWGAGGATPGKFLFGLRVVTCDTSTLVRPNRVLVVPAANVSLSASAVRALNKNFSIAFLFPVFITLLFFQHNRTVYDIVAGTIVVQRRGGR</sequence>
<keyword evidence="4 6" id="KW-0472">Membrane</keyword>
<evidence type="ECO:0000256" key="6">
    <source>
        <dbReference type="SAM" id="Phobius"/>
    </source>
</evidence>
<name>A0A6J2QN34_COTGO</name>
<feature type="transmembrane region" description="Helical" evidence="6">
    <location>
        <begin position="203"/>
        <end position="223"/>
    </location>
</feature>
<dbReference type="CTD" id="100537042"/>
<feature type="transmembrane region" description="Helical" evidence="6">
    <location>
        <begin position="147"/>
        <end position="169"/>
    </location>
</feature>
<evidence type="ECO:0000256" key="2">
    <source>
        <dbReference type="ARBA" id="ARBA00022692"/>
    </source>
</evidence>
<dbReference type="InParanoid" id="A0A6J2QN34"/>
<dbReference type="PANTHER" id="PTHR13659:SF7">
    <property type="entry name" value="PROTEIN FAM8A1"/>
    <property type="match status" value="1"/>
</dbReference>
<reference evidence="9" key="1">
    <citation type="submission" date="2025-08" db="UniProtKB">
        <authorList>
            <consortium name="RefSeq"/>
        </authorList>
    </citation>
    <scope>IDENTIFICATION</scope>
</reference>
<dbReference type="InterPro" id="IPR039871">
    <property type="entry name" value="FAM8A1"/>
</dbReference>
<evidence type="ECO:0000256" key="4">
    <source>
        <dbReference type="ARBA" id="ARBA00023136"/>
    </source>
</evidence>
<evidence type="ECO:0000313" key="8">
    <source>
        <dbReference type="Proteomes" id="UP000504630"/>
    </source>
</evidence>
<evidence type="ECO:0000256" key="3">
    <source>
        <dbReference type="ARBA" id="ARBA00022989"/>
    </source>
</evidence>
<dbReference type="OrthoDB" id="10061042at2759"/>
<evidence type="ECO:0000313" key="9">
    <source>
        <dbReference type="RefSeq" id="XP_029299813.1"/>
    </source>
</evidence>
<evidence type="ECO:0000259" key="7">
    <source>
        <dbReference type="Pfam" id="PF06271"/>
    </source>
</evidence>
<dbReference type="GO" id="GO:0016020">
    <property type="term" value="C:membrane"/>
    <property type="evidence" value="ECO:0007669"/>
    <property type="project" value="UniProtKB-SubCell"/>
</dbReference>
<keyword evidence="2 6" id="KW-0812">Transmembrane</keyword>
<dbReference type="AlphaFoldDB" id="A0A6J2QN34"/>
<gene>
    <name evidence="9" type="primary">fam8a1a</name>
</gene>
<feature type="compositionally biased region" description="Basic and acidic residues" evidence="5">
    <location>
        <begin position="10"/>
        <end position="19"/>
    </location>
</feature>
<dbReference type="KEGG" id="cgob:115016245"/>
<comment type="subcellular location">
    <subcellularLocation>
        <location evidence="1">Membrane</location>
        <topology evidence="1">Multi-pass membrane protein</topology>
    </subcellularLocation>
</comment>
<feature type="transmembrane region" description="Helical" evidence="6">
    <location>
        <begin position="268"/>
        <end position="288"/>
    </location>
</feature>
<dbReference type="Proteomes" id="UP000504630">
    <property type="component" value="Chromosome 11"/>
</dbReference>
<dbReference type="RefSeq" id="XP_029299813.1">
    <property type="nucleotide sequence ID" value="XM_029443953.1"/>
</dbReference>
<accession>A0A6J2QN34</accession>